<comment type="caution">
    <text evidence="1">The sequence shown here is derived from an EMBL/GenBank/DDBJ whole genome shotgun (WGS) entry which is preliminary data.</text>
</comment>
<dbReference type="Gene3D" id="3.40.50.300">
    <property type="entry name" value="P-loop containing nucleotide triphosphate hydrolases"/>
    <property type="match status" value="1"/>
</dbReference>
<proteinExistence type="predicted"/>
<gene>
    <name evidence="1" type="ORF">SMD27_22555</name>
</gene>
<reference evidence="1 2" key="1">
    <citation type="journal article" date="2016" name="Antonie Van Leeuwenhoek">
        <title>Dongia soli sp. nov., isolated from soil from Dokdo, Korea.</title>
        <authorList>
            <person name="Kim D.U."/>
            <person name="Lee H."/>
            <person name="Kim H."/>
            <person name="Kim S.G."/>
            <person name="Ka J.O."/>
        </authorList>
    </citation>
    <scope>NUCLEOTIDE SEQUENCE [LARGE SCALE GENOMIC DNA]</scope>
    <source>
        <strain evidence="1 2">D78</strain>
    </source>
</reference>
<keyword evidence="2" id="KW-1185">Reference proteome</keyword>
<dbReference type="Proteomes" id="UP001279642">
    <property type="component" value="Unassembled WGS sequence"/>
</dbReference>
<sequence length="498" mass="57312">MEYRREPHDPVLSVASRLFRTLNEEGIRYGIFKSSRNTAEAVSGMQDMDILIAREDYRSFCQIASQFEGIRSVNHPSLTSSGREDWFIPDFERCKYLHLDVHSSIRLGGKFGKRHCLYNYADIQDWRVLTFSDCSIPVVSFMDEARITLSRIAFRTTSLGFGTWKKLQGTWKTEIDELLFVPGGPEMATVSFAFGPENFRCHVKKEDGAIWVNRRELSDLRQVIRQGNAAPALSVPADWLRNALNGGRYLGTRFANRLFPGISIDRRCPVTGGLVVAIIGPDGMGKSTQVKRMRDIFAFKFSCLGLYLGSGDGQGWWLRRLIRLFYIRRRSKIRDIFLDGDGLRERRPSIKKRIGSYLLQFWGVLTALERYNSVCKARRKAACGFIVFCDRWPQSLGHGFLDGPTRQDNRSRTWVRKWELSLYERMNRYRPDVAIQLVADYAVSAARKPGELQQGEFEKRIDLMTELRKIDPLIQVVDAGNDLDTVSRSLFKLIWEKL</sequence>
<dbReference type="RefSeq" id="WP_320510712.1">
    <property type="nucleotide sequence ID" value="NZ_JAXCLW010000012.1"/>
</dbReference>
<evidence type="ECO:0008006" key="3">
    <source>
        <dbReference type="Google" id="ProtNLM"/>
    </source>
</evidence>
<protein>
    <recommendedName>
        <fullName evidence="3">Thymidylate kinase</fullName>
    </recommendedName>
</protein>
<evidence type="ECO:0000313" key="2">
    <source>
        <dbReference type="Proteomes" id="UP001279642"/>
    </source>
</evidence>
<organism evidence="1 2">
    <name type="scientific">Dongia soli</name>
    <dbReference type="NCBI Taxonomy" id="600628"/>
    <lineage>
        <taxon>Bacteria</taxon>
        <taxon>Pseudomonadati</taxon>
        <taxon>Pseudomonadota</taxon>
        <taxon>Alphaproteobacteria</taxon>
        <taxon>Rhodospirillales</taxon>
        <taxon>Dongiaceae</taxon>
        <taxon>Dongia</taxon>
    </lineage>
</organism>
<evidence type="ECO:0000313" key="1">
    <source>
        <dbReference type="EMBL" id="MDY0885636.1"/>
    </source>
</evidence>
<dbReference type="InterPro" id="IPR027417">
    <property type="entry name" value="P-loop_NTPase"/>
</dbReference>
<dbReference type="EMBL" id="JAXCLW010000012">
    <property type="protein sequence ID" value="MDY0885636.1"/>
    <property type="molecule type" value="Genomic_DNA"/>
</dbReference>
<name>A0ABU5EKL5_9PROT</name>
<accession>A0ABU5EKL5</accession>
<dbReference type="SUPFAM" id="SSF52540">
    <property type="entry name" value="P-loop containing nucleoside triphosphate hydrolases"/>
    <property type="match status" value="1"/>
</dbReference>